<dbReference type="KEGG" id="ddi:DDB_G0290339"/>
<dbReference type="GO" id="GO:0006488">
    <property type="term" value="P:dolichol-linked oligosaccharide biosynthetic process"/>
    <property type="evidence" value="ECO:0000318"/>
    <property type="project" value="GO_Central"/>
</dbReference>
<dbReference type="PaxDb" id="44689-DDB0231975"/>
<dbReference type="FunCoup" id="Q54G73">
    <property type="interactions" value="39"/>
</dbReference>
<dbReference type="Gene3D" id="3.40.50.2000">
    <property type="entry name" value="Glycogen Phosphorylase B"/>
    <property type="match status" value="2"/>
</dbReference>
<dbReference type="SUPFAM" id="SSF53756">
    <property type="entry name" value="UDP-Glycosyltransferase/glycogen phosphorylase"/>
    <property type="match status" value="1"/>
</dbReference>
<sequence>MTKSVFVTVGTTKFDDLIDKIDSPKLFNILLKYGFNKMIIQIGNYSGTIENSLPFDENNNNNNKTNSKTTTSTTTTAKFESLYFDYKPSLSEFMKNSDLIISHAGSGSILESLENNKPCICVVNDKLMDNHQKELADKLSNLSYILSTNPTSLYETIETKLDEYLKNRIYLDKSIHQKAQQQFATSLSNQFKLINNNEDDNTKTSSSSSTTTTTTTTNSKKKFKTMVVLGSGGHTTEMFYLLKKVDKNKFNPITYVLADSDKRSEDKIKIEDTSSPIIKKIPRSRNVGQSFFNSIFTTLIALFYSMLLVFKEKPDCLLCNGPGTCVPLAVCVLLLRWLRIGKGSKIIYIESLARVNDLSLSGKILQHISDWFVVQWPELLSKTDSSNVSCINLFFETF</sequence>
<dbReference type="eggNOG" id="KOG3339">
    <property type="taxonomic scope" value="Eukaryota"/>
</dbReference>
<dbReference type="InterPro" id="IPR007235">
    <property type="entry name" value="Glyco_trans_28_C"/>
</dbReference>
<proteinExistence type="inferred from homology"/>
<evidence type="ECO:0000256" key="4">
    <source>
        <dbReference type="ARBA" id="ARBA00022692"/>
    </source>
</evidence>
<evidence type="ECO:0000256" key="6">
    <source>
        <dbReference type="ARBA" id="ARBA00022989"/>
    </source>
</evidence>
<evidence type="ECO:0000256" key="3">
    <source>
        <dbReference type="ARBA" id="ARBA00017467"/>
    </source>
</evidence>
<dbReference type="STRING" id="44689.Q54G73"/>
<dbReference type="GO" id="GO:0005811">
    <property type="term" value="C:lipid droplet"/>
    <property type="evidence" value="ECO:0007005"/>
    <property type="project" value="dictyBase"/>
</dbReference>
<dbReference type="PRO" id="PR:Q54G73"/>
<dbReference type="OMA" id="LMHNHQV"/>
<evidence type="ECO:0000259" key="10">
    <source>
        <dbReference type="Pfam" id="PF04101"/>
    </source>
</evidence>
<accession>Q54G73</accession>
<dbReference type="GO" id="GO:0043541">
    <property type="term" value="C:UDP-N-acetylglucosamine transferase complex"/>
    <property type="evidence" value="ECO:0000318"/>
    <property type="project" value="GO_Central"/>
</dbReference>
<reference evidence="11 12" key="1">
    <citation type="journal article" date="2005" name="Nature">
        <title>The genome of the social amoeba Dictyostelium discoideum.</title>
        <authorList>
            <consortium name="The Dictyostelium discoideum Sequencing Consortium"/>
            <person name="Eichinger L."/>
            <person name="Pachebat J.A."/>
            <person name="Glockner G."/>
            <person name="Rajandream M.A."/>
            <person name="Sucgang R."/>
            <person name="Berriman M."/>
            <person name="Song J."/>
            <person name="Olsen R."/>
            <person name="Szafranski K."/>
            <person name="Xu Q."/>
            <person name="Tunggal B."/>
            <person name="Kummerfeld S."/>
            <person name="Madera M."/>
            <person name="Konfortov B.A."/>
            <person name="Rivero F."/>
            <person name="Bankier A.T."/>
            <person name="Lehmann R."/>
            <person name="Hamlin N."/>
            <person name="Davies R."/>
            <person name="Gaudet P."/>
            <person name="Fey P."/>
            <person name="Pilcher K."/>
            <person name="Chen G."/>
            <person name="Saunders D."/>
            <person name="Sodergren E."/>
            <person name="Davis P."/>
            <person name="Kerhornou A."/>
            <person name="Nie X."/>
            <person name="Hall N."/>
            <person name="Anjard C."/>
            <person name="Hemphill L."/>
            <person name="Bason N."/>
            <person name="Farbrother P."/>
            <person name="Desany B."/>
            <person name="Just E."/>
            <person name="Morio T."/>
            <person name="Rost R."/>
            <person name="Churcher C."/>
            <person name="Cooper J."/>
            <person name="Haydock S."/>
            <person name="van Driessche N."/>
            <person name="Cronin A."/>
            <person name="Goodhead I."/>
            <person name="Muzny D."/>
            <person name="Mourier T."/>
            <person name="Pain A."/>
            <person name="Lu M."/>
            <person name="Harper D."/>
            <person name="Lindsay R."/>
            <person name="Hauser H."/>
            <person name="James K."/>
            <person name="Quiles M."/>
            <person name="Madan Babu M."/>
            <person name="Saito T."/>
            <person name="Buchrieser C."/>
            <person name="Wardroper A."/>
            <person name="Felder M."/>
            <person name="Thangavelu M."/>
            <person name="Johnson D."/>
            <person name="Knights A."/>
            <person name="Loulseged H."/>
            <person name="Mungall K."/>
            <person name="Oliver K."/>
            <person name="Price C."/>
            <person name="Quail M.A."/>
            <person name="Urushihara H."/>
            <person name="Hernandez J."/>
            <person name="Rabbinowitsch E."/>
            <person name="Steffen D."/>
            <person name="Sanders M."/>
            <person name="Ma J."/>
            <person name="Kohara Y."/>
            <person name="Sharp S."/>
            <person name="Simmonds M."/>
            <person name="Spiegler S."/>
            <person name="Tivey A."/>
            <person name="Sugano S."/>
            <person name="White B."/>
            <person name="Walker D."/>
            <person name="Woodward J."/>
            <person name="Winckler T."/>
            <person name="Tanaka Y."/>
            <person name="Shaulsky G."/>
            <person name="Schleicher M."/>
            <person name="Weinstock G."/>
            <person name="Rosenthal A."/>
            <person name="Cox E.C."/>
            <person name="Chisholm R.L."/>
            <person name="Gibbs R."/>
            <person name="Loomis W.F."/>
            <person name="Platzer M."/>
            <person name="Kay R.R."/>
            <person name="Williams J."/>
            <person name="Dear P.H."/>
            <person name="Noegel A.A."/>
            <person name="Barrell B."/>
            <person name="Kuspa A."/>
        </authorList>
    </citation>
    <scope>NUCLEOTIDE SEQUENCE [LARGE SCALE GENOMIC DNA]</scope>
    <source>
        <strain evidence="11 12">AX4</strain>
    </source>
</reference>
<keyword evidence="5" id="KW-0256">Endoplasmic reticulum</keyword>
<evidence type="ECO:0000313" key="11">
    <source>
        <dbReference type="EMBL" id="EAL62296.1"/>
    </source>
</evidence>
<keyword evidence="6 9" id="KW-1133">Transmembrane helix</keyword>
<dbReference type="GlyGen" id="Q54G73">
    <property type="glycosylation" value="1 site"/>
</dbReference>
<evidence type="ECO:0000256" key="7">
    <source>
        <dbReference type="ARBA" id="ARBA00023136"/>
    </source>
</evidence>
<evidence type="ECO:0000256" key="5">
    <source>
        <dbReference type="ARBA" id="ARBA00022824"/>
    </source>
</evidence>
<dbReference type="GO" id="GO:0016758">
    <property type="term" value="F:hexosyltransferase activity"/>
    <property type="evidence" value="ECO:0007669"/>
    <property type="project" value="InterPro"/>
</dbReference>
<dbReference type="InterPro" id="IPR013969">
    <property type="entry name" value="Oligosacch_biosynth_Alg14"/>
</dbReference>
<dbReference type="InParanoid" id="Q54G73"/>
<dbReference type="EMBL" id="AAFI02000162">
    <property type="protein sequence ID" value="EAL62296.1"/>
    <property type="molecule type" value="Genomic_DNA"/>
</dbReference>
<evidence type="ECO:0000256" key="2">
    <source>
        <dbReference type="ARBA" id="ARBA00009731"/>
    </source>
</evidence>
<dbReference type="Proteomes" id="UP000002195">
    <property type="component" value="Unassembled WGS sequence"/>
</dbReference>
<dbReference type="PANTHER" id="PTHR12154">
    <property type="entry name" value="GLYCOSYL TRANSFERASE-RELATED"/>
    <property type="match status" value="1"/>
</dbReference>
<dbReference type="SMR" id="Q54G73"/>
<evidence type="ECO:0000256" key="8">
    <source>
        <dbReference type="SAM" id="MobiDB-lite"/>
    </source>
</evidence>
<keyword evidence="12" id="KW-1185">Reference proteome</keyword>
<dbReference type="VEuPathDB" id="AmoebaDB:DDB_G0290339"/>
<feature type="region of interest" description="Disordered" evidence="8">
    <location>
        <begin position="195"/>
        <end position="216"/>
    </location>
</feature>
<dbReference type="dictyBase" id="DDB_G0290339">
    <property type="gene designation" value="ugt1"/>
</dbReference>
<evidence type="ECO:0000256" key="9">
    <source>
        <dbReference type="SAM" id="Phobius"/>
    </source>
</evidence>
<name>Q54G73_DICDI</name>
<dbReference type="eggNOG" id="KOG3349">
    <property type="taxonomic scope" value="Eukaryota"/>
</dbReference>
<comment type="subcellular location">
    <subcellularLocation>
        <location evidence="1">Endoplasmic reticulum membrane</location>
        <topology evidence="1">Single-pass membrane protein</topology>
    </subcellularLocation>
</comment>
<protein>
    <recommendedName>
        <fullName evidence="3">UDP-N-acetylglucosamine transferase subunit ALG14</fullName>
    </recommendedName>
</protein>
<evidence type="ECO:0000256" key="1">
    <source>
        <dbReference type="ARBA" id="ARBA00004389"/>
    </source>
</evidence>
<comment type="caution">
    <text evidence="11">The sequence shown here is derived from an EMBL/GenBank/DDBJ whole genome shotgun (WGS) entry which is preliminary data.</text>
</comment>
<dbReference type="Pfam" id="PF08660">
    <property type="entry name" value="Alg14"/>
    <property type="match status" value="1"/>
</dbReference>
<organism evidence="11 12">
    <name type="scientific">Dictyostelium discoideum</name>
    <name type="common">Social amoeba</name>
    <dbReference type="NCBI Taxonomy" id="44689"/>
    <lineage>
        <taxon>Eukaryota</taxon>
        <taxon>Amoebozoa</taxon>
        <taxon>Evosea</taxon>
        <taxon>Eumycetozoa</taxon>
        <taxon>Dictyostelia</taxon>
        <taxon>Dictyosteliales</taxon>
        <taxon>Dictyosteliaceae</taxon>
        <taxon>Dictyostelium</taxon>
    </lineage>
</organism>
<feature type="domain" description="Glycosyl transferase family 28 C-terminal" evidence="10">
    <location>
        <begin position="5"/>
        <end position="178"/>
    </location>
</feature>
<dbReference type="HOGENOM" id="CLU_693421_0_0_1"/>
<dbReference type="FunFam" id="3.40.50.2000:FF:000330">
    <property type="entry name" value="UDP-N-acetylglucosamine transferase subunit ALG14, putative"/>
    <property type="match status" value="1"/>
</dbReference>
<feature type="transmembrane region" description="Helical" evidence="9">
    <location>
        <begin position="291"/>
        <end position="310"/>
    </location>
</feature>
<evidence type="ECO:0000313" key="12">
    <source>
        <dbReference type="Proteomes" id="UP000002195"/>
    </source>
</evidence>
<dbReference type="Pfam" id="PF04101">
    <property type="entry name" value="Glyco_tran_28_C"/>
    <property type="match status" value="1"/>
</dbReference>
<keyword evidence="4 9" id="KW-0812">Transmembrane</keyword>
<dbReference type="PANTHER" id="PTHR12154:SF4">
    <property type="entry name" value="UDP-N-ACETYLGLUCOSAMINE TRANSFERASE SUBUNIT ALG14 HOMOLOG"/>
    <property type="match status" value="1"/>
</dbReference>
<dbReference type="FunFam" id="3.40.50.2000:FF:000304">
    <property type="entry name" value="UDP-N-acetylglucosamine transferase subunit ALG14, putative"/>
    <property type="match status" value="1"/>
</dbReference>
<keyword evidence="7 9" id="KW-0472">Membrane</keyword>
<feature type="transmembrane region" description="Helical" evidence="9">
    <location>
        <begin position="317"/>
        <end position="338"/>
    </location>
</feature>
<comment type="similarity">
    <text evidence="2">Belongs to the ALG14 family.</text>
</comment>
<gene>
    <name evidence="11" type="primary">ugt1</name>
    <name evidence="11" type="ORF">DDB_G0290339</name>
</gene>
<dbReference type="GeneID" id="8627616"/>
<dbReference type="RefSeq" id="XP_635810.1">
    <property type="nucleotide sequence ID" value="XM_630718.1"/>
</dbReference>
<dbReference type="AlphaFoldDB" id="Q54G73"/>
<feature type="compositionally biased region" description="Low complexity" evidence="8">
    <location>
        <begin position="203"/>
        <end position="216"/>
    </location>
</feature>